<gene>
    <name evidence="4" type="ORF">MoryE10_24040</name>
</gene>
<dbReference type="PANTHER" id="PTHR30035">
    <property type="entry name" value="LIPOPROTEIN VACJ-RELATED"/>
    <property type="match status" value="1"/>
</dbReference>
<evidence type="ECO:0000256" key="3">
    <source>
        <dbReference type="SAM" id="MobiDB-lite"/>
    </source>
</evidence>
<dbReference type="InterPro" id="IPR007428">
    <property type="entry name" value="MlaA"/>
</dbReference>
<accession>A0A8D4VP45</accession>
<dbReference type="AlphaFoldDB" id="A0A8D4VP45"/>
<evidence type="ECO:0000256" key="1">
    <source>
        <dbReference type="ARBA" id="ARBA00010634"/>
    </source>
</evidence>
<keyword evidence="5" id="KW-1185">Reference proteome</keyword>
<name>A0A8D4VP45_9GAMM</name>
<evidence type="ECO:0000256" key="2">
    <source>
        <dbReference type="ARBA" id="ARBA00022729"/>
    </source>
</evidence>
<proteinExistence type="inferred from homology"/>
<evidence type="ECO:0000313" key="4">
    <source>
        <dbReference type="EMBL" id="BBL71798.1"/>
    </source>
</evidence>
<dbReference type="RefSeq" id="WP_221047179.1">
    <property type="nucleotide sequence ID" value="NZ_AP019782.1"/>
</dbReference>
<dbReference type="GO" id="GO:0016020">
    <property type="term" value="C:membrane"/>
    <property type="evidence" value="ECO:0007669"/>
    <property type="project" value="InterPro"/>
</dbReference>
<organism evidence="4 5">
    <name type="scientific">Methylogaea oryzae</name>
    <dbReference type="NCBI Taxonomy" id="1295382"/>
    <lineage>
        <taxon>Bacteria</taxon>
        <taxon>Pseudomonadati</taxon>
        <taxon>Pseudomonadota</taxon>
        <taxon>Gammaproteobacteria</taxon>
        <taxon>Methylococcales</taxon>
        <taxon>Methylococcaceae</taxon>
        <taxon>Methylogaea</taxon>
    </lineage>
</organism>
<dbReference type="Proteomes" id="UP000824988">
    <property type="component" value="Chromosome"/>
</dbReference>
<reference evidence="4" key="1">
    <citation type="submission" date="2019-06" db="EMBL/GenBank/DDBJ databases">
        <title>Complete genome sequence of Methylogaea oryzae strain JCM16910.</title>
        <authorList>
            <person name="Asakawa S."/>
        </authorList>
    </citation>
    <scope>NUCLEOTIDE SEQUENCE</scope>
    <source>
        <strain evidence="4">E10</strain>
    </source>
</reference>
<feature type="compositionally biased region" description="Acidic residues" evidence="3">
    <location>
        <begin position="230"/>
        <end position="243"/>
    </location>
</feature>
<evidence type="ECO:0000313" key="5">
    <source>
        <dbReference type="Proteomes" id="UP000824988"/>
    </source>
</evidence>
<dbReference type="GO" id="GO:0120010">
    <property type="term" value="P:intermembrane phospholipid transfer"/>
    <property type="evidence" value="ECO:0007669"/>
    <property type="project" value="TreeGrafter"/>
</dbReference>
<dbReference type="EMBL" id="AP019782">
    <property type="protein sequence ID" value="BBL71798.1"/>
    <property type="molecule type" value="Genomic_DNA"/>
</dbReference>
<protein>
    <recommendedName>
        <fullName evidence="6">Phospholipid-binding lipoprotein MlaA</fullName>
    </recommendedName>
</protein>
<sequence>MAAAIAGCAPAITESHVAEAQQHDPRDPYEGWNRGVQSFNDSLDDHVMKPIANGYQWIMPGFADKGVTNFFSNMNDITVTLNDLLQAKFLQGGMDAGRFLVNTTVGVAGLVDVASMIDLPKHEEDFDQTLGTWGVPTGPYIVLPLLGPNSPRGFGGLIGDTVANPSTYVGAGIGSALYALRLGDSRADLLSATKIVDEAALDRYEFIRNAYFQQRNYLVHDGNPPRQAGFEDELDKEMEESLSESEKKKP</sequence>
<dbReference type="PANTHER" id="PTHR30035:SF3">
    <property type="entry name" value="INTERMEMBRANE PHOSPHOLIPID TRANSPORT SYSTEM LIPOPROTEIN MLAA"/>
    <property type="match status" value="1"/>
</dbReference>
<dbReference type="Pfam" id="PF04333">
    <property type="entry name" value="MlaA"/>
    <property type="match status" value="1"/>
</dbReference>
<dbReference type="KEGG" id="moz:MoryE10_24040"/>
<keyword evidence="2" id="KW-0732">Signal</keyword>
<feature type="region of interest" description="Disordered" evidence="3">
    <location>
        <begin position="222"/>
        <end position="250"/>
    </location>
</feature>
<evidence type="ECO:0008006" key="6">
    <source>
        <dbReference type="Google" id="ProtNLM"/>
    </source>
</evidence>
<comment type="similarity">
    <text evidence="1">Belongs to the MlaA family.</text>
</comment>